<dbReference type="RefSeq" id="WP_140537746.1">
    <property type="nucleotide sequence ID" value="NZ_SDPB01000022.1"/>
</dbReference>
<sequence length="117" mass="13286">MIVKDNSKRLVKSGQYSALLVDIKPIKSGYGERLGFLFEINEGFYKGRKLMRTCTPIFKSGSNLAEIVESLNRATLTAKQVEQGIDLEQFKNKPYQITVTKRIGKNGFPYSHIEKIN</sequence>
<comment type="caution">
    <text evidence="1">The sequence shown here is derived from an EMBL/GenBank/DDBJ whole genome shotgun (WGS) entry which is preliminary data.</text>
</comment>
<accession>A0A502LD70</accession>
<dbReference type="Proteomes" id="UP000316888">
    <property type="component" value="Unassembled WGS sequence"/>
</dbReference>
<proteinExistence type="predicted"/>
<dbReference type="AlphaFoldDB" id="A0A502LD70"/>
<dbReference type="EMBL" id="SDPB01000022">
    <property type="protein sequence ID" value="TPH20904.1"/>
    <property type="molecule type" value="Genomic_DNA"/>
</dbReference>
<evidence type="ECO:0000313" key="1">
    <source>
        <dbReference type="EMBL" id="TPH20904.1"/>
    </source>
</evidence>
<organism evidence="1 2">
    <name type="scientific">Haemophilus haemolyticus</name>
    <dbReference type="NCBI Taxonomy" id="726"/>
    <lineage>
        <taxon>Bacteria</taxon>
        <taxon>Pseudomonadati</taxon>
        <taxon>Pseudomonadota</taxon>
        <taxon>Gammaproteobacteria</taxon>
        <taxon>Pasteurellales</taxon>
        <taxon>Pasteurellaceae</taxon>
        <taxon>Haemophilus</taxon>
    </lineage>
</organism>
<evidence type="ECO:0000313" key="2">
    <source>
        <dbReference type="Proteomes" id="UP000316888"/>
    </source>
</evidence>
<gene>
    <name evidence="1" type="ORF">EUX48_08380</name>
</gene>
<name>A0A502LD70_HAEHA</name>
<reference evidence="1 2" key="1">
    <citation type="submission" date="2019-01" db="EMBL/GenBank/DDBJ databases">
        <title>Comparative genomic analysis identifies haemin-independent Haemophilus haemolyticus: a formal re-classification of Haemophilus intermedius.</title>
        <authorList>
            <person name="Harris T.M."/>
            <person name="Price E.P."/>
            <person name="Sarovich D.S."/>
            <person name="Norskov-Lauritsen N."/>
            <person name="Beissbarth J."/>
            <person name="Chang A.B."/>
            <person name="Smith-Vaughan H.C."/>
        </authorList>
    </citation>
    <scope>NUCLEOTIDE SEQUENCE [LARGE SCALE GENOMIC DNA]</scope>
    <source>
        <strain evidence="1 2">60824 B Hi-4</strain>
    </source>
</reference>
<protein>
    <submittedName>
        <fullName evidence="1">Uncharacterized protein</fullName>
    </submittedName>
</protein>